<evidence type="ECO:0000256" key="3">
    <source>
        <dbReference type="ARBA" id="ARBA00022490"/>
    </source>
</evidence>
<dbReference type="GO" id="GO:0005524">
    <property type="term" value="F:ATP binding"/>
    <property type="evidence" value="ECO:0007669"/>
    <property type="project" value="UniProtKB-UniRule"/>
</dbReference>
<evidence type="ECO:0000256" key="5">
    <source>
        <dbReference type="ARBA" id="ARBA00022741"/>
    </source>
</evidence>
<evidence type="ECO:0000256" key="7">
    <source>
        <dbReference type="ARBA" id="ARBA00022917"/>
    </source>
</evidence>
<keyword evidence="8 10" id="KW-0030">Aminoacyl-tRNA synthetase</keyword>
<dbReference type="Pfam" id="PF08264">
    <property type="entry name" value="Anticodon_1"/>
    <property type="match status" value="1"/>
</dbReference>
<dbReference type="FunFam" id="3.40.50.620:FF:000032">
    <property type="entry name" value="Valine--tRNA ligase"/>
    <property type="match status" value="1"/>
</dbReference>
<dbReference type="OrthoDB" id="9810365at2"/>
<dbReference type="HAMAP" id="MF_02004">
    <property type="entry name" value="Val_tRNA_synth_type1"/>
    <property type="match status" value="1"/>
</dbReference>
<comment type="subcellular location">
    <subcellularLocation>
        <location evidence="1 10">Cytoplasm</location>
    </subcellularLocation>
</comment>
<dbReference type="PANTHER" id="PTHR11946:SF93">
    <property type="entry name" value="VALINE--TRNA LIGASE, CHLOROPLASTIC_MITOCHONDRIAL 2"/>
    <property type="match status" value="1"/>
</dbReference>
<dbReference type="GO" id="GO:0004832">
    <property type="term" value="F:valine-tRNA ligase activity"/>
    <property type="evidence" value="ECO:0007669"/>
    <property type="project" value="UniProtKB-UniRule"/>
</dbReference>
<dbReference type="AlphaFoldDB" id="A0A346DZ79"/>
<dbReference type="SUPFAM" id="SSF47323">
    <property type="entry name" value="Anticodon-binding domain of a subclass of class I aminoacyl-tRNA synthetases"/>
    <property type="match status" value="1"/>
</dbReference>
<evidence type="ECO:0000256" key="6">
    <source>
        <dbReference type="ARBA" id="ARBA00022840"/>
    </source>
</evidence>
<protein>
    <recommendedName>
        <fullName evidence="10">Valine--tRNA ligase</fullName>
        <ecNumber evidence="10">6.1.1.9</ecNumber>
    </recommendedName>
    <alternativeName>
        <fullName evidence="10">Valyl-tRNA synthetase</fullName>
        <shortName evidence="10">ValRS</shortName>
    </alternativeName>
</protein>
<dbReference type="SUPFAM" id="SSF52374">
    <property type="entry name" value="Nucleotidylyl transferase"/>
    <property type="match status" value="1"/>
</dbReference>
<dbReference type="EMBL" id="CP028374">
    <property type="protein sequence ID" value="AXN02034.1"/>
    <property type="molecule type" value="Genomic_DNA"/>
</dbReference>
<comment type="similarity">
    <text evidence="10">Belongs to the class-I aminoacyl-tRNA synthetase family. ValS type 1 subfamily.</text>
</comment>
<organism evidence="13 14">
    <name type="scientific">Candidatus Purcelliella pentastirinorum</name>
    <dbReference type="NCBI Taxonomy" id="472834"/>
    <lineage>
        <taxon>Bacteria</taxon>
        <taxon>Pseudomonadati</taxon>
        <taxon>Pseudomonadota</taxon>
        <taxon>Gammaproteobacteria</taxon>
        <taxon>Enterobacterales</taxon>
        <taxon>Enterobacteriaceae</taxon>
        <taxon>Candidatus Purcelliella</taxon>
    </lineage>
</organism>
<keyword evidence="4 10" id="KW-0436">Ligase</keyword>
<dbReference type="InterPro" id="IPR002300">
    <property type="entry name" value="aa-tRNA-synth_Ia"/>
</dbReference>
<dbReference type="GO" id="GO:0006438">
    <property type="term" value="P:valyl-tRNA aminoacylation"/>
    <property type="evidence" value="ECO:0007669"/>
    <property type="project" value="UniProtKB-UniRule"/>
</dbReference>
<dbReference type="CDD" id="cd07962">
    <property type="entry name" value="Anticodon_Ia_Val"/>
    <property type="match status" value="1"/>
</dbReference>
<dbReference type="GO" id="GO:0005829">
    <property type="term" value="C:cytosol"/>
    <property type="evidence" value="ECO:0007669"/>
    <property type="project" value="TreeGrafter"/>
</dbReference>
<evidence type="ECO:0000256" key="4">
    <source>
        <dbReference type="ARBA" id="ARBA00022598"/>
    </source>
</evidence>
<evidence type="ECO:0000313" key="13">
    <source>
        <dbReference type="EMBL" id="AXN02034.1"/>
    </source>
</evidence>
<proteinExistence type="inferred from homology"/>
<comment type="function">
    <text evidence="10">Catalyzes the attachment of valine to tRNA(Val). As ValRS can inadvertently accommodate and process structurally similar amino acids such as threonine, to avoid such errors, it has a 'posttransfer' editing activity that hydrolyzes mischarged Thr-tRNA(Val) in a tRNA-dependent manner.</text>
</comment>
<comment type="domain">
    <text evidence="10">ValRS has two distinct active sites: one for aminoacylation and one for editing. The misactivated threonine is translocated from the active site to the editing site.</text>
</comment>
<accession>A0A346DZ79</accession>
<feature type="binding site" evidence="10">
    <location>
        <position position="556"/>
    </location>
    <ligand>
        <name>ATP</name>
        <dbReference type="ChEBI" id="CHEBI:30616"/>
    </ligand>
</feature>
<dbReference type="Gene3D" id="3.90.740.10">
    <property type="entry name" value="Valyl/Leucyl/Isoleucyl-tRNA synthetase, editing domain"/>
    <property type="match status" value="1"/>
</dbReference>
<dbReference type="InterPro" id="IPR013155">
    <property type="entry name" value="M/V/L/I-tRNA-synth_anticd-bd"/>
</dbReference>
<dbReference type="GO" id="GO:0002161">
    <property type="term" value="F:aminoacyl-tRNA deacylase activity"/>
    <property type="evidence" value="ECO:0007669"/>
    <property type="project" value="InterPro"/>
</dbReference>
<feature type="short sequence motif" description="'HIGH' region" evidence="10">
    <location>
        <begin position="42"/>
        <end position="52"/>
    </location>
</feature>
<dbReference type="EC" id="6.1.1.9" evidence="10"/>
<evidence type="ECO:0000256" key="2">
    <source>
        <dbReference type="ARBA" id="ARBA00011245"/>
    </source>
</evidence>
<keyword evidence="3 10" id="KW-0963">Cytoplasm</keyword>
<evidence type="ECO:0000259" key="12">
    <source>
        <dbReference type="Pfam" id="PF08264"/>
    </source>
</evidence>
<keyword evidence="14" id="KW-1185">Reference proteome</keyword>
<dbReference type="InterPro" id="IPR009080">
    <property type="entry name" value="tRNAsynth_Ia_anticodon-bd"/>
</dbReference>
<dbReference type="Gene3D" id="1.10.730.10">
    <property type="entry name" value="Isoleucyl-tRNA Synthetase, Domain 1"/>
    <property type="match status" value="1"/>
</dbReference>
<dbReference type="InterPro" id="IPR033705">
    <property type="entry name" value="Anticodon_Ia_Val"/>
</dbReference>
<gene>
    <name evidence="10" type="primary">valS</name>
    <name evidence="13" type="ORF">C9I82_056</name>
</gene>
<comment type="domain">
    <text evidence="10">The C-terminal coiled-coil domain is crucial for aminoacylation activity.</text>
</comment>
<dbReference type="InterPro" id="IPR014729">
    <property type="entry name" value="Rossmann-like_a/b/a_fold"/>
</dbReference>
<dbReference type="Proteomes" id="UP000256856">
    <property type="component" value="Chromosome"/>
</dbReference>
<dbReference type="InterPro" id="IPR002303">
    <property type="entry name" value="Valyl-tRNA_ligase"/>
</dbReference>
<keyword evidence="7 10" id="KW-0648">Protein biosynthesis</keyword>
<evidence type="ECO:0000256" key="8">
    <source>
        <dbReference type="ARBA" id="ARBA00023146"/>
    </source>
</evidence>
<keyword evidence="6 10" id="KW-0067">ATP-binding</keyword>
<comment type="catalytic activity">
    <reaction evidence="9 10">
        <text>tRNA(Val) + L-valine + ATP = L-valyl-tRNA(Val) + AMP + diphosphate</text>
        <dbReference type="Rhea" id="RHEA:10704"/>
        <dbReference type="Rhea" id="RHEA-COMP:9672"/>
        <dbReference type="Rhea" id="RHEA-COMP:9708"/>
        <dbReference type="ChEBI" id="CHEBI:30616"/>
        <dbReference type="ChEBI" id="CHEBI:33019"/>
        <dbReference type="ChEBI" id="CHEBI:57762"/>
        <dbReference type="ChEBI" id="CHEBI:78442"/>
        <dbReference type="ChEBI" id="CHEBI:78537"/>
        <dbReference type="ChEBI" id="CHEBI:456215"/>
        <dbReference type="EC" id="6.1.1.9"/>
    </reaction>
</comment>
<sequence>MKKKYDPNYIEKKIYSLWKKNNYFKFNKKKTKKKYCITLPPPNITGTLHMGHAFQHTLIDILIRYNRMKGKNTLWQIGTDHAGIATQILITKKIIKKGHDINNYDRDTFIKKILKWKEKYGKIIKNQMKRLGYFIDWDRERFTMDKKFSYTVKKVFINLYKNNLIYRTKSIVNWDTKLNTVISDLEIKHKNKKVSMWYIKYKLLNNIKTKDGKKHLLIGTIRPETIFGDTAIMINPEDKRYNNLIGYFVKVPLINRIIPIISDIKAKIKKGSGCVKITPAHDFNDYKIAIKYNLPMINIFTYDGKILSNTNVFDSKGNPSTFYDNKIPKSFHNLDRYVARKKIIRKLKKNKLLKKKYQYNTYIPYNERNGAIIEPMLTNQWYIKMNKLTKLAINSVKNGNINFIHKQYENIYFSWMKKIKDWCISRQIWWGHRIPVWYDEKNNIYVGQNEKKIRLKYNIPNNKILKQDNDVLDTWFSASMWTFSSLGWPKSKKIFKQYHPTNVIISGFDIIFFWIARMIMITMYIVKDKKNKPQIPFKNIYITGLICDENGEKMSKSKGNIVDPIDIINGISLNNIIKKRTKNTIKNKSFVKIINNTKKKFPYGIKATGADPLRFTIASLSSTNRLIKWDMNRLEGYKKFCNKLWNASKFVIDKSKNVKYLSHKNDISIIDKWIISELNIIIKEFEKSINNYRFDIAANKLYSFIWNQYCDWYIEFIKPIINLFDENNSIGTINTLLYVLKIILKLAHPIIPFITEYIWQKLIKYDFNNEFNSITMEKFPKYNNKFINKKLNIDVIWLKNTIIQIRNFRVKRKIKFNKKIKIIFKKDDLIKKRIKNLGFFIKKMVNIKKILITTKDIKSTFNNNITNNIFL</sequence>
<feature type="domain" description="Methionyl/Valyl/Leucyl/Isoleucyl-tRNA synthetase anticodon-binding" evidence="12">
    <location>
        <begin position="671"/>
        <end position="822"/>
    </location>
</feature>
<dbReference type="PANTHER" id="PTHR11946">
    <property type="entry name" value="VALYL-TRNA SYNTHETASES"/>
    <property type="match status" value="1"/>
</dbReference>
<dbReference type="InterPro" id="IPR001412">
    <property type="entry name" value="aa-tRNA-synth_I_CS"/>
</dbReference>
<dbReference type="PROSITE" id="PS00178">
    <property type="entry name" value="AA_TRNA_LIGASE_I"/>
    <property type="match status" value="1"/>
</dbReference>
<reference evidence="13 14" key="1">
    <citation type="submission" date="2018-03" db="EMBL/GenBank/DDBJ databases">
        <title>A parallel universe: an anciently diverged bacterial symbiosis in a Hawaiian planthopper (Hemiptera: Cixiidae) reveals rearranged nutritional responsibilities.</title>
        <authorList>
            <person name="Bennett G."/>
            <person name="Mao M."/>
        </authorList>
    </citation>
    <scope>NUCLEOTIDE SEQUENCE [LARGE SCALE GENOMIC DNA]</scope>
    <source>
        <strain evidence="13 14">OLIH</strain>
    </source>
</reference>
<dbReference type="NCBIfam" id="NF004349">
    <property type="entry name" value="PRK05729.1"/>
    <property type="match status" value="1"/>
</dbReference>
<dbReference type="RefSeq" id="WP_115955874.1">
    <property type="nucleotide sequence ID" value="NZ_CP028374.1"/>
</dbReference>
<keyword evidence="10" id="KW-0175">Coiled coil</keyword>
<comment type="subunit">
    <text evidence="2 10">Monomer.</text>
</comment>
<feature type="domain" description="Aminoacyl-tRNA synthetase class Ia" evidence="11">
    <location>
        <begin position="13"/>
        <end position="629"/>
    </location>
</feature>
<dbReference type="SUPFAM" id="SSF50677">
    <property type="entry name" value="ValRS/IleRS/LeuRS editing domain"/>
    <property type="match status" value="1"/>
</dbReference>
<dbReference type="Pfam" id="PF00133">
    <property type="entry name" value="tRNA-synt_1"/>
    <property type="match status" value="1"/>
</dbReference>
<evidence type="ECO:0000313" key="14">
    <source>
        <dbReference type="Proteomes" id="UP000256856"/>
    </source>
</evidence>
<dbReference type="KEGG" id="ppet:C9I82_056"/>
<evidence type="ECO:0000256" key="9">
    <source>
        <dbReference type="ARBA" id="ARBA00047552"/>
    </source>
</evidence>
<keyword evidence="5 10" id="KW-0547">Nucleotide-binding</keyword>
<dbReference type="CDD" id="cd00817">
    <property type="entry name" value="ValRS_core"/>
    <property type="match status" value="1"/>
</dbReference>
<evidence type="ECO:0000256" key="10">
    <source>
        <dbReference type="HAMAP-Rule" id="MF_02004"/>
    </source>
</evidence>
<feature type="short sequence motif" description="'KMSKS' region" evidence="10">
    <location>
        <begin position="553"/>
        <end position="557"/>
    </location>
</feature>
<dbReference type="NCBIfam" id="TIGR00422">
    <property type="entry name" value="valS"/>
    <property type="match status" value="1"/>
</dbReference>
<name>A0A346DZ79_9ENTR</name>
<dbReference type="Gene3D" id="3.40.50.620">
    <property type="entry name" value="HUPs"/>
    <property type="match status" value="2"/>
</dbReference>
<dbReference type="InterPro" id="IPR009008">
    <property type="entry name" value="Val/Leu/Ile-tRNA-synth_edit"/>
</dbReference>
<dbReference type="PRINTS" id="PR00986">
    <property type="entry name" value="TRNASYNTHVAL"/>
</dbReference>
<evidence type="ECO:0000259" key="11">
    <source>
        <dbReference type="Pfam" id="PF00133"/>
    </source>
</evidence>
<evidence type="ECO:0000256" key="1">
    <source>
        <dbReference type="ARBA" id="ARBA00004496"/>
    </source>
</evidence>